<protein>
    <recommendedName>
        <fullName evidence="9">Calcium channel flower</fullName>
    </recommendedName>
</protein>
<dbReference type="GO" id="GO:0012505">
    <property type="term" value="C:endomembrane system"/>
    <property type="evidence" value="ECO:0007669"/>
    <property type="project" value="UniProtKB-SubCell"/>
</dbReference>
<keyword evidence="3 6" id="KW-0812">Transmembrane</keyword>
<dbReference type="AlphaFoldDB" id="A0A8W8LI64"/>
<organism evidence="7 8">
    <name type="scientific">Magallana gigas</name>
    <name type="common">Pacific oyster</name>
    <name type="synonym">Crassostrea gigas</name>
    <dbReference type="NCBI Taxonomy" id="29159"/>
    <lineage>
        <taxon>Eukaryota</taxon>
        <taxon>Metazoa</taxon>
        <taxon>Spiralia</taxon>
        <taxon>Lophotrochozoa</taxon>
        <taxon>Mollusca</taxon>
        <taxon>Bivalvia</taxon>
        <taxon>Autobranchia</taxon>
        <taxon>Pteriomorphia</taxon>
        <taxon>Ostreida</taxon>
        <taxon>Ostreoidea</taxon>
        <taxon>Ostreidae</taxon>
        <taxon>Magallana</taxon>
    </lineage>
</organism>
<evidence type="ECO:0000256" key="4">
    <source>
        <dbReference type="ARBA" id="ARBA00022989"/>
    </source>
</evidence>
<name>A0A8W8LI64_MAGGI</name>
<dbReference type="Proteomes" id="UP000005408">
    <property type="component" value="Unassembled WGS sequence"/>
</dbReference>
<evidence type="ECO:0000256" key="6">
    <source>
        <dbReference type="SAM" id="Phobius"/>
    </source>
</evidence>
<evidence type="ECO:0000313" key="8">
    <source>
        <dbReference type="Proteomes" id="UP000005408"/>
    </source>
</evidence>
<feature type="transmembrane region" description="Helical" evidence="6">
    <location>
        <begin position="117"/>
        <end position="134"/>
    </location>
</feature>
<evidence type="ECO:0000256" key="5">
    <source>
        <dbReference type="ARBA" id="ARBA00023136"/>
    </source>
</evidence>
<feature type="transmembrane region" description="Helical" evidence="6">
    <location>
        <begin position="86"/>
        <end position="105"/>
    </location>
</feature>
<accession>A0A8W8LI64</accession>
<keyword evidence="4 6" id="KW-1133">Transmembrane helix</keyword>
<reference evidence="7" key="1">
    <citation type="submission" date="2022-08" db="UniProtKB">
        <authorList>
            <consortium name="EnsemblMetazoa"/>
        </authorList>
    </citation>
    <scope>IDENTIFICATION</scope>
    <source>
        <strain evidence="7">05x7-T-G4-1.051#20</strain>
    </source>
</reference>
<keyword evidence="5 6" id="KW-0472">Membrane</keyword>
<evidence type="ECO:0000256" key="2">
    <source>
        <dbReference type="ARBA" id="ARBA00010023"/>
    </source>
</evidence>
<evidence type="ECO:0000256" key="3">
    <source>
        <dbReference type="ARBA" id="ARBA00022692"/>
    </source>
</evidence>
<dbReference type="GO" id="GO:0016020">
    <property type="term" value="C:membrane"/>
    <property type="evidence" value="ECO:0007669"/>
    <property type="project" value="InterPro"/>
</dbReference>
<proteinExistence type="inferred from homology"/>
<comment type="similarity">
    <text evidence="2">Belongs to the calcium channel flower family.</text>
</comment>
<comment type="subcellular location">
    <subcellularLocation>
        <location evidence="1">Endomembrane system</location>
        <topology evidence="1">Multi-pass membrane protein</topology>
    </subcellularLocation>
</comment>
<feature type="transmembrane region" description="Helical" evidence="6">
    <location>
        <begin position="57"/>
        <end position="80"/>
    </location>
</feature>
<keyword evidence="8" id="KW-1185">Reference proteome</keyword>
<dbReference type="PANTHER" id="PTHR13314:SF2">
    <property type="entry name" value="CALCIUM CHANNEL FLOWER HOMOLOG"/>
    <property type="match status" value="1"/>
</dbReference>
<evidence type="ECO:0000313" key="7">
    <source>
        <dbReference type="EnsemblMetazoa" id="G28140.1:cds"/>
    </source>
</evidence>
<dbReference type="InterPro" id="IPR019365">
    <property type="entry name" value="TVP18/Ca-channel_flower"/>
</dbReference>
<dbReference type="GO" id="GO:0016192">
    <property type="term" value="P:vesicle-mediated transport"/>
    <property type="evidence" value="ECO:0007669"/>
    <property type="project" value="TreeGrafter"/>
</dbReference>
<dbReference type="EnsemblMetazoa" id="G28140.1">
    <property type="protein sequence ID" value="G28140.1:cds"/>
    <property type="gene ID" value="G28140"/>
</dbReference>
<sequence>MQQNTREGQKDNGIVDSWWYKYLLKGVGTLGGLCKLLESAVNMVNIKHFLDAFFPRVFVLAILFGLFACITFTAMCLLAGVLQMVAGFIVVLLEAPCCCQFVEFADKISSFSDKRPAWQKAVLYCLLGLVPIAACIEAWTVLGAGLVFACGALYGLKAVGKKGDRESMMAAASGADQEMTVQLIHSEGKADLHVPDSPSIP</sequence>
<dbReference type="PANTHER" id="PTHR13314">
    <property type="entry name" value="CALCIUM CHANNEL FLOWER HOMOLOG"/>
    <property type="match status" value="1"/>
</dbReference>
<dbReference type="Pfam" id="PF10233">
    <property type="entry name" value="Cg6151-P"/>
    <property type="match status" value="1"/>
</dbReference>
<evidence type="ECO:0000256" key="1">
    <source>
        <dbReference type="ARBA" id="ARBA00004127"/>
    </source>
</evidence>
<evidence type="ECO:0008006" key="9">
    <source>
        <dbReference type="Google" id="ProtNLM"/>
    </source>
</evidence>
<dbReference type="SMART" id="SM01077">
    <property type="entry name" value="Cg6151-P"/>
    <property type="match status" value="1"/>
</dbReference>